<comment type="similarity">
    <text evidence="3">Belongs to the KXD1 family.</text>
</comment>
<keyword evidence="11" id="KW-1185">Reference proteome</keyword>
<reference evidence="10 11" key="1">
    <citation type="submission" date="2015-11" db="EMBL/GenBank/DDBJ databases">
        <title>The genome of Debaryomyces fabryi.</title>
        <authorList>
            <person name="Tafer H."/>
            <person name="Lopandic K."/>
        </authorList>
    </citation>
    <scope>NUCLEOTIDE SEQUENCE [LARGE SCALE GENOMIC DNA]</scope>
    <source>
        <strain evidence="10 11">CBS 789</strain>
    </source>
</reference>
<accession>A0A0V1PVK4</accession>
<dbReference type="GO" id="GO:0031083">
    <property type="term" value="C:BLOC-1 complex"/>
    <property type="evidence" value="ECO:0007669"/>
    <property type="project" value="TreeGrafter"/>
</dbReference>
<dbReference type="GO" id="GO:0007032">
    <property type="term" value="P:endosome organization"/>
    <property type="evidence" value="ECO:0007669"/>
    <property type="project" value="TreeGrafter"/>
</dbReference>
<evidence type="ECO:0000256" key="8">
    <source>
        <dbReference type="SAM" id="MobiDB-lite"/>
    </source>
</evidence>
<dbReference type="EMBL" id="LMYN01000095">
    <property type="protein sequence ID" value="KSA00267.1"/>
    <property type="molecule type" value="Genomic_DNA"/>
</dbReference>
<sequence length="226" mass="25576">MSFDNATNNLKDCINTEPNNNRITSVDSVGQEETMSSTKSNHPNDIGSCSESDSDDDDYFLSDEEELNNISSNPNEGEARLNYSTSMADHIAYLSNSLTYALDSLQLDKSLVLQAQLSGQLNNEKRKIIDKRKEVVEKIENLKHLYDYNFGSANIKSSLSRVEKLKQDITEIEYRIEKLKSGPSKSNGSTLRAMFKSKNQNTGIANRYPIEYNQAKDKVLERQIEE</sequence>
<keyword evidence="5" id="KW-0813">Transport</keyword>
<dbReference type="Proteomes" id="UP000054251">
    <property type="component" value="Unassembled WGS sequence"/>
</dbReference>
<dbReference type="PANTHER" id="PTHR37787:SF1">
    <property type="entry name" value="BIOGENESIS OF LYSOSOME-RELATED ORGANELLES COMPLEX 1 SUBUNIT KXD1"/>
    <property type="match status" value="1"/>
</dbReference>
<dbReference type="PANTHER" id="PTHR37787">
    <property type="entry name" value="BIOGENESIS OF LYSOSOME-RELATED ORGANELLES COMPLEX 1 SUBUNIT KXD1"/>
    <property type="match status" value="1"/>
</dbReference>
<dbReference type="Pfam" id="PF10241">
    <property type="entry name" value="KxDL"/>
    <property type="match status" value="1"/>
</dbReference>
<evidence type="ECO:0000256" key="3">
    <source>
        <dbReference type="ARBA" id="ARBA00005913"/>
    </source>
</evidence>
<keyword evidence="6" id="KW-0967">Endosome</keyword>
<dbReference type="InterPro" id="IPR019371">
    <property type="entry name" value="KxDL_dom"/>
</dbReference>
<comment type="caution">
    <text evidence="10">The sequence shown here is derived from an EMBL/GenBank/DDBJ whole genome shotgun (WGS) entry which is preliminary data.</text>
</comment>
<dbReference type="OrthoDB" id="4089816at2759"/>
<evidence type="ECO:0000256" key="6">
    <source>
        <dbReference type="ARBA" id="ARBA00022753"/>
    </source>
</evidence>
<evidence type="ECO:0000259" key="9">
    <source>
        <dbReference type="Pfam" id="PF10241"/>
    </source>
</evidence>
<dbReference type="GO" id="GO:0005768">
    <property type="term" value="C:endosome"/>
    <property type="evidence" value="ECO:0007669"/>
    <property type="project" value="UniProtKB-SubCell"/>
</dbReference>
<gene>
    <name evidence="10" type="ORF">AC631_03973</name>
</gene>
<dbReference type="GO" id="GO:0032880">
    <property type="term" value="P:regulation of protein localization"/>
    <property type="evidence" value="ECO:0007669"/>
    <property type="project" value="TreeGrafter"/>
</dbReference>
<comment type="subcellular location">
    <subcellularLocation>
        <location evidence="2">Endosome</location>
    </subcellularLocation>
</comment>
<protein>
    <recommendedName>
        <fullName evidence="4">Biogenesis of lysosome-related organelles complex 1 subunit KXD1</fullName>
    </recommendedName>
    <alternativeName>
        <fullName evidence="7">KxDL homolog</fullName>
    </alternativeName>
</protein>
<comment type="function">
    <text evidence="1">Component of the biogenesis of lysosome-related organelles complex-1 (BLOC-1) involved in endosomal cargo sorting.</text>
</comment>
<feature type="compositionally biased region" description="Polar residues" evidence="8">
    <location>
        <begin position="1"/>
        <end position="49"/>
    </location>
</feature>
<evidence type="ECO:0000256" key="2">
    <source>
        <dbReference type="ARBA" id="ARBA00004177"/>
    </source>
</evidence>
<feature type="region of interest" description="Disordered" evidence="8">
    <location>
        <begin position="1"/>
        <end position="58"/>
    </location>
</feature>
<name>A0A0V1PVK4_9ASCO</name>
<evidence type="ECO:0000256" key="1">
    <source>
        <dbReference type="ARBA" id="ARBA00002069"/>
    </source>
</evidence>
<evidence type="ECO:0000313" key="10">
    <source>
        <dbReference type="EMBL" id="KSA00267.1"/>
    </source>
</evidence>
<proteinExistence type="inferred from homology"/>
<evidence type="ECO:0000313" key="11">
    <source>
        <dbReference type="Proteomes" id="UP000054251"/>
    </source>
</evidence>
<evidence type="ECO:0000256" key="4">
    <source>
        <dbReference type="ARBA" id="ARBA00016207"/>
    </source>
</evidence>
<evidence type="ECO:0000256" key="5">
    <source>
        <dbReference type="ARBA" id="ARBA00022448"/>
    </source>
</evidence>
<dbReference type="RefSeq" id="XP_015466369.1">
    <property type="nucleotide sequence ID" value="XM_015612802.1"/>
</dbReference>
<dbReference type="GeneID" id="26840982"/>
<dbReference type="AlphaFoldDB" id="A0A0V1PVK4"/>
<dbReference type="InterPro" id="IPR051390">
    <property type="entry name" value="BLOC-1_subunit_KXD1"/>
</dbReference>
<evidence type="ECO:0000256" key="7">
    <source>
        <dbReference type="ARBA" id="ARBA00029808"/>
    </source>
</evidence>
<feature type="domain" description="KxDL" evidence="9">
    <location>
        <begin position="97"/>
        <end position="177"/>
    </location>
</feature>
<organism evidence="10 11">
    <name type="scientific">Debaryomyces fabryi</name>
    <dbReference type="NCBI Taxonomy" id="58627"/>
    <lineage>
        <taxon>Eukaryota</taxon>
        <taxon>Fungi</taxon>
        <taxon>Dikarya</taxon>
        <taxon>Ascomycota</taxon>
        <taxon>Saccharomycotina</taxon>
        <taxon>Pichiomycetes</taxon>
        <taxon>Debaryomycetaceae</taxon>
        <taxon>Debaryomyces</taxon>
    </lineage>
</organism>